<proteinExistence type="predicted"/>
<dbReference type="EMBL" id="JAVRRL010000060">
    <property type="protein sequence ID" value="KAK5109658.1"/>
    <property type="molecule type" value="Genomic_DNA"/>
</dbReference>
<evidence type="ECO:0000313" key="1">
    <source>
        <dbReference type="EMBL" id="KAK5109658.1"/>
    </source>
</evidence>
<dbReference type="AlphaFoldDB" id="A0AAN7TJL7"/>
<sequence>MRIRDDDDEVWNYNCYDCSDVENWASWYYAIGHHHAWLPSRLTAEIRLWPFMSEVTVGATEEHTAGAGLDVVSGIDVASLEDEVVDSVFGQAFAVILAA</sequence>
<evidence type="ECO:0000313" key="2">
    <source>
        <dbReference type="Proteomes" id="UP001310890"/>
    </source>
</evidence>
<accession>A0AAN7TJL7</accession>
<gene>
    <name evidence="1" type="ORF">LTR62_006780</name>
</gene>
<organism evidence="1 2">
    <name type="scientific">Meristemomyces frigidus</name>
    <dbReference type="NCBI Taxonomy" id="1508187"/>
    <lineage>
        <taxon>Eukaryota</taxon>
        <taxon>Fungi</taxon>
        <taxon>Dikarya</taxon>
        <taxon>Ascomycota</taxon>
        <taxon>Pezizomycotina</taxon>
        <taxon>Dothideomycetes</taxon>
        <taxon>Dothideomycetidae</taxon>
        <taxon>Mycosphaerellales</taxon>
        <taxon>Teratosphaeriaceae</taxon>
        <taxon>Meristemomyces</taxon>
    </lineage>
</organism>
<protein>
    <submittedName>
        <fullName evidence="1">Uncharacterized protein</fullName>
    </submittedName>
</protein>
<name>A0AAN7TJL7_9PEZI</name>
<dbReference type="Proteomes" id="UP001310890">
    <property type="component" value="Unassembled WGS sequence"/>
</dbReference>
<reference evidence="1" key="1">
    <citation type="submission" date="2023-08" db="EMBL/GenBank/DDBJ databases">
        <title>Black Yeasts Isolated from many extreme environments.</title>
        <authorList>
            <person name="Coleine C."/>
            <person name="Stajich J.E."/>
            <person name="Selbmann L."/>
        </authorList>
    </citation>
    <scope>NUCLEOTIDE SEQUENCE</scope>
    <source>
        <strain evidence="1">CCFEE 5401</strain>
    </source>
</reference>
<comment type="caution">
    <text evidence="1">The sequence shown here is derived from an EMBL/GenBank/DDBJ whole genome shotgun (WGS) entry which is preliminary data.</text>
</comment>